<dbReference type="EMBL" id="WNYA01000057">
    <property type="protein sequence ID" value="KAG8550418.1"/>
    <property type="molecule type" value="Genomic_DNA"/>
</dbReference>
<reference evidence="1" key="1">
    <citation type="thesis" date="2020" institute="ProQuest LLC" country="789 East Eisenhower Parkway, Ann Arbor, MI, USA">
        <title>Comparative Genomics and Chromosome Evolution.</title>
        <authorList>
            <person name="Mudd A.B."/>
        </authorList>
    </citation>
    <scope>NUCLEOTIDE SEQUENCE</scope>
    <source>
        <strain evidence="1">237g6f4</strain>
        <tissue evidence="1">Blood</tissue>
    </source>
</reference>
<proteinExistence type="predicted"/>
<gene>
    <name evidence="1" type="ORF">GDO81_026132</name>
</gene>
<dbReference type="AlphaFoldDB" id="A0AAV6ZVS5"/>
<evidence type="ECO:0000313" key="2">
    <source>
        <dbReference type="Proteomes" id="UP000824782"/>
    </source>
</evidence>
<accession>A0AAV6ZVS5</accession>
<evidence type="ECO:0000313" key="1">
    <source>
        <dbReference type="EMBL" id="KAG8550418.1"/>
    </source>
</evidence>
<protein>
    <submittedName>
        <fullName evidence="1">Uncharacterized protein</fullName>
    </submittedName>
</protein>
<dbReference type="Proteomes" id="UP000824782">
    <property type="component" value="Unassembled WGS sequence"/>
</dbReference>
<organism evidence="1 2">
    <name type="scientific">Engystomops pustulosus</name>
    <name type="common">Tungara frog</name>
    <name type="synonym">Physalaemus pustulosus</name>
    <dbReference type="NCBI Taxonomy" id="76066"/>
    <lineage>
        <taxon>Eukaryota</taxon>
        <taxon>Metazoa</taxon>
        <taxon>Chordata</taxon>
        <taxon>Craniata</taxon>
        <taxon>Vertebrata</taxon>
        <taxon>Euteleostomi</taxon>
        <taxon>Amphibia</taxon>
        <taxon>Batrachia</taxon>
        <taxon>Anura</taxon>
        <taxon>Neobatrachia</taxon>
        <taxon>Hyloidea</taxon>
        <taxon>Leptodactylidae</taxon>
        <taxon>Leiuperinae</taxon>
        <taxon>Engystomops</taxon>
    </lineage>
</organism>
<comment type="caution">
    <text evidence="1">The sequence shown here is derived from an EMBL/GenBank/DDBJ whole genome shotgun (WGS) entry which is preliminary data.</text>
</comment>
<keyword evidence="2" id="KW-1185">Reference proteome</keyword>
<sequence length="83" mass="9286">MSWSRFPTPAHALEASFGGGQISKKPTLLLMEKIWTKVKAILGVPKYTPLSPIWRNSALPEIFHLEGFSPWENKGSISMDDLC</sequence>
<name>A0AAV6ZVS5_ENGPU</name>